<accession>A0A4Q6XC19</accession>
<dbReference type="Proteomes" id="UP000292110">
    <property type="component" value="Unassembled WGS sequence"/>
</dbReference>
<organism evidence="1 2">
    <name type="scientific">Acinetobacter halotolerans</name>
    <dbReference type="NCBI Taxonomy" id="1752076"/>
    <lineage>
        <taxon>Bacteria</taxon>
        <taxon>Pseudomonadati</taxon>
        <taxon>Pseudomonadota</taxon>
        <taxon>Gammaproteobacteria</taxon>
        <taxon>Moraxellales</taxon>
        <taxon>Moraxellaceae</taxon>
        <taxon>Acinetobacter</taxon>
    </lineage>
</organism>
<dbReference type="AlphaFoldDB" id="A0A4Q6XC19"/>
<name>A0A4Q6XC19_9GAMM</name>
<evidence type="ECO:0000313" key="1">
    <source>
        <dbReference type="EMBL" id="RZF54564.1"/>
    </source>
</evidence>
<dbReference type="EMBL" id="SGIM01000003">
    <property type="protein sequence ID" value="RZF54564.1"/>
    <property type="molecule type" value="Genomic_DNA"/>
</dbReference>
<evidence type="ECO:0000313" key="2">
    <source>
        <dbReference type="Proteomes" id="UP000292110"/>
    </source>
</evidence>
<reference evidence="1 2" key="1">
    <citation type="submission" date="2019-02" db="EMBL/GenBank/DDBJ databases">
        <title>The draft genome of Acinetobacter halotolerans strain JCM 31009.</title>
        <authorList>
            <person name="Qin J."/>
            <person name="Feng Y."/>
            <person name="Nemec A."/>
            <person name="Zong Z."/>
        </authorList>
    </citation>
    <scope>NUCLEOTIDE SEQUENCE [LARGE SCALE GENOMIC DNA]</scope>
    <source>
        <strain evidence="1 2">JCM 31009</strain>
    </source>
</reference>
<comment type="caution">
    <text evidence="1">The sequence shown here is derived from an EMBL/GenBank/DDBJ whole genome shotgun (WGS) entry which is preliminary data.</text>
</comment>
<dbReference type="RefSeq" id="WP_130161443.1">
    <property type="nucleotide sequence ID" value="NZ_SGIM01000003.1"/>
</dbReference>
<gene>
    <name evidence="1" type="ORF">EXE30_04900</name>
</gene>
<keyword evidence="2" id="KW-1185">Reference proteome</keyword>
<sequence>MQEELLLLEQGYKLVYDLKDWLINKHYDIELTHKITLDTNSIGGLKGNYGLYATDEWWRNIDNGNIETYVTSGTIIGLNEENTFMETNKVTTIKLDNEEREIYGGVDFTNEEIEIRYRNLFKIGNKIVTFYVLDKLKEDDTWNDIIEGRLGILPLVNKIYIKDY</sequence>
<proteinExistence type="predicted"/>
<protein>
    <submittedName>
        <fullName evidence="1">Uncharacterized protein</fullName>
    </submittedName>
</protein>